<name>S2DL30_INDAL</name>
<dbReference type="InterPro" id="IPR050344">
    <property type="entry name" value="Peptidase_M1_aminopeptidases"/>
</dbReference>
<evidence type="ECO:0000256" key="7">
    <source>
        <dbReference type="ARBA" id="ARBA00022670"/>
    </source>
</evidence>
<comment type="similarity">
    <text evidence="3">Belongs to the peptidase M1 family.</text>
</comment>
<dbReference type="GO" id="GO:0005615">
    <property type="term" value="C:extracellular space"/>
    <property type="evidence" value="ECO:0007669"/>
    <property type="project" value="TreeGrafter"/>
</dbReference>
<evidence type="ECO:0000256" key="3">
    <source>
        <dbReference type="ARBA" id="ARBA00010136"/>
    </source>
</evidence>
<accession>S2DL30</accession>
<evidence type="ECO:0000259" key="14">
    <source>
        <dbReference type="Pfam" id="PF01433"/>
    </source>
</evidence>
<keyword evidence="17" id="KW-1185">Reference proteome</keyword>
<dbReference type="Pfam" id="PF17900">
    <property type="entry name" value="Peptidase_M1_N"/>
    <property type="match status" value="1"/>
</dbReference>
<dbReference type="PANTHER" id="PTHR11533:SF174">
    <property type="entry name" value="PUROMYCIN-SENSITIVE AMINOPEPTIDASE-RELATED"/>
    <property type="match status" value="1"/>
</dbReference>
<dbReference type="GO" id="GO:0008270">
    <property type="term" value="F:zinc ion binding"/>
    <property type="evidence" value="ECO:0007669"/>
    <property type="project" value="InterPro"/>
</dbReference>
<dbReference type="InterPro" id="IPR016024">
    <property type="entry name" value="ARM-type_fold"/>
</dbReference>
<evidence type="ECO:0000256" key="1">
    <source>
        <dbReference type="ARBA" id="ARBA00000098"/>
    </source>
</evidence>
<dbReference type="InterPro" id="IPR014782">
    <property type="entry name" value="Peptidase_M1_dom"/>
</dbReference>
<dbReference type="Proteomes" id="UP000006073">
    <property type="component" value="Unassembled WGS sequence"/>
</dbReference>
<dbReference type="GO" id="GO:0043171">
    <property type="term" value="P:peptide catabolic process"/>
    <property type="evidence" value="ECO:0007669"/>
    <property type="project" value="TreeGrafter"/>
</dbReference>
<dbReference type="Pfam" id="PF01433">
    <property type="entry name" value="Peptidase_M1"/>
    <property type="match status" value="1"/>
</dbReference>
<comment type="caution">
    <text evidence="16">The sequence shown here is derived from an EMBL/GenBank/DDBJ whole genome shotgun (WGS) entry which is preliminary data.</text>
</comment>
<organism evidence="16 17">
    <name type="scientific">Indibacter alkaliphilus (strain CCUG 57479 / KCTC 22604 / LW1)</name>
    <dbReference type="NCBI Taxonomy" id="1189612"/>
    <lineage>
        <taxon>Bacteria</taxon>
        <taxon>Pseudomonadati</taxon>
        <taxon>Bacteroidota</taxon>
        <taxon>Cytophagia</taxon>
        <taxon>Cytophagales</taxon>
        <taxon>Cyclobacteriaceae</taxon>
    </lineage>
</organism>
<dbReference type="InterPro" id="IPR011989">
    <property type="entry name" value="ARM-like"/>
</dbReference>
<evidence type="ECO:0000256" key="2">
    <source>
        <dbReference type="ARBA" id="ARBA00001947"/>
    </source>
</evidence>
<evidence type="ECO:0000256" key="5">
    <source>
        <dbReference type="ARBA" id="ARBA00015611"/>
    </source>
</evidence>
<comment type="catalytic activity">
    <reaction evidence="1">
        <text>Release of an N-terminal amino acid, Xaa-|-Yaa- from a peptide, amide or arylamide. Xaa is preferably Ala, but may be most amino acids including Pro (slow action). When a terminal hydrophobic residue is followed by a prolyl residue, the two may be released as an intact Xaa-Pro dipeptide.</text>
        <dbReference type="EC" id="3.4.11.2"/>
    </reaction>
</comment>
<dbReference type="AlphaFoldDB" id="S2DL30"/>
<evidence type="ECO:0000256" key="12">
    <source>
        <dbReference type="ARBA" id="ARBA00029811"/>
    </source>
</evidence>
<dbReference type="Gene3D" id="2.60.40.1730">
    <property type="entry name" value="tricorn interacting facor f3 domain"/>
    <property type="match status" value="1"/>
</dbReference>
<gene>
    <name evidence="16" type="ORF">A33Q_0495</name>
</gene>
<dbReference type="InterPro" id="IPR045357">
    <property type="entry name" value="Aminopeptidase_N-like_N"/>
</dbReference>
<dbReference type="SUPFAM" id="SSF63737">
    <property type="entry name" value="Leukotriene A4 hydrolase N-terminal domain"/>
    <property type="match status" value="1"/>
</dbReference>
<dbReference type="PRINTS" id="PR00756">
    <property type="entry name" value="ALADIPTASE"/>
</dbReference>
<dbReference type="EC" id="3.4.11.2" evidence="4"/>
<dbReference type="InterPro" id="IPR027268">
    <property type="entry name" value="Peptidase_M4/M1_CTD_sf"/>
</dbReference>
<keyword evidence="8" id="KW-0479">Metal-binding</keyword>
<evidence type="ECO:0000256" key="11">
    <source>
        <dbReference type="ARBA" id="ARBA00023049"/>
    </source>
</evidence>
<dbReference type="RefSeq" id="WP_009034232.1">
    <property type="nucleotide sequence ID" value="NZ_ALWO02000011.1"/>
</dbReference>
<dbReference type="OrthoDB" id="100605at2"/>
<keyword evidence="11" id="KW-0482">Metalloprotease</keyword>
<evidence type="ECO:0000256" key="10">
    <source>
        <dbReference type="ARBA" id="ARBA00022833"/>
    </source>
</evidence>
<dbReference type="GO" id="GO:0016020">
    <property type="term" value="C:membrane"/>
    <property type="evidence" value="ECO:0007669"/>
    <property type="project" value="TreeGrafter"/>
</dbReference>
<proteinExistence type="inferred from homology"/>
<evidence type="ECO:0000256" key="13">
    <source>
        <dbReference type="ARBA" id="ARBA00031533"/>
    </source>
</evidence>
<evidence type="ECO:0000256" key="4">
    <source>
        <dbReference type="ARBA" id="ARBA00012564"/>
    </source>
</evidence>
<dbReference type="FunFam" id="1.10.390.10:FF:000013">
    <property type="entry name" value="Aminopeptidase N"/>
    <property type="match status" value="1"/>
</dbReference>
<dbReference type="GO" id="GO:0006508">
    <property type="term" value="P:proteolysis"/>
    <property type="evidence" value="ECO:0007669"/>
    <property type="project" value="UniProtKB-KW"/>
</dbReference>
<dbReference type="GO" id="GO:0042277">
    <property type="term" value="F:peptide binding"/>
    <property type="evidence" value="ECO:0007669"/>
    <property type="project" value="TreeGrafter"/>
</dbReference>
<dbReference type="SUPFAM" id="SSF55486">
    <property type="entry name" value="Metalloproteases ('zincins'), catalytic domain"/>
    <property type="match status" value="1"/>
</dbReference>
<keyword evidence="10" id="KW-0862">Zinc</keyword>
<keyword evidence="6 16" id="KW-0031">Aminopeptidase</keyword>
<evidence type="ECO:0000256" key="9">
    <source>
        <dbReference type="ARBA" id="ARBA00022801"/>
    </source>
</evidence>
<keyword evidence="9" id="KW-0378">Hydrolase</keyword>
<dbReference type="Gene3D" id="1.10.390.10">
    <property type="entry name" value="Neutral Protease Domain 2"/>
    <property type="match status" value="1"/>
</dbReference>
<feature type="domain" description="Aminopeptidase N-like N-terminal" evidence="15">
    <location>
        <begin position="74"/>
        <end position="262"/>
    </location>
</feature>
<feature type="domain" description="Peptidase M1 membrane alanine aminopeptidase" evidence="14">
    <location>
        <begin position="299"/>
        <end position="505"/>
    </location>
</feature>
<evidence type="ECO:0000313" key="17">
    <source>
        <dbReference type="Proteomes" id="UP000006073"/>
    </source>
</evidence>
<dbReference type="STRING" id="1189612.A33Q_0495"/>
<evidence type="ECO:0000259" key="15">
    <source>
        <dbReference type="Pfam" id="PF17900"/>
    </source>
</evidence>
<evidence type="ECO:0000256" key="6">
    <source>
        <dbReference type="ARBA" id="ARBA00022438"/>
    </source>
</evidence>
<dbReference type="GO" id="GO:0070006">
    <property type="term" value="F:metalloaminopeptidase activity"/>
    <property type="evidence" value="ECO:0007669"/>
    <property type="project" value="TreeGrafter"/>
</dbReference>
<dbReference type="eggNOG" id="COG1413">
    <property type="taxonomic scope" value="Bacteria"/>
</dbReference>
<dbReference type="GO" id="GO:0005737">
    <property type="term" value="C:cytoplasm"/>
    <property type="evidence" value="ECO:0007669"/>
    <property type="project" value="TreeGrafter"/>
</dbReference>
<dbReference type="Gene3D" id="1.25.10.10">
    <property type="entry name" value="Leucine-rich Repeat Variant"/>
    <property type="match status" value="1"/>
</dbReference>
<dbReference type="InterPro" id="IPR042097">
    <property type="entry name" value="Aminopeptidase_N-like_N_sf"/>
</dbReference>
<dbReference type="EMBL" id="ALWO02000011">
    <property type="protein sequence ID" value="EOZ99814.1"/>
    <property type="molecule type" value="Genomic_DNA"/>
</dbReference>
<protein>
    <recommendedName>
        <fullName evidence="5">Aminopeptidase N</fullName>
        <ecNumber evidence="4">3.4.11.2</ecNumber>
    </recommendedName>
    <alternativeName>
        <fullName evidence="12">Alanine aminopeptidase</fullName>
    </alternativeName>
    <alternativeName>
        <fullName evidence="13">Lysyl aminopeptidase</fullName>
    </alternativeName>
</protein>
<keyword evidence="7" id="KW-0645">Protease</keyword>
<dbReference type="InterPro" id="IPR001930">
    <property type="entry name" value="Peptidase_M1"/>
</dbReference>
<dbReference type="SUPFAM" id="SSF48371">
    <property type="entry name" value="ARM repeat"/>
    <property type="match status" value="1"/>
</dbReference>
<comment type="cofactor">
    <cofactor evidence="2">
        <name>Zn(2+)</name>
        <dbReference type="ChEBI" id="CHEBI:29105"/>
    </cofactor>
</comment>
<dbReference type="CDD" id="cd09603">
    <property type="entry name" value="M1_APN_like"/>
    <property type="match status" value="1"/>
</dbReference>
<reference evidence="16 17" key="1">
    <citation type="journal article" date="2013" name="Genome Announc.">
        <title>Draft Genome Sequence of Indibacter alkaliphilus Strain LW1T, Isolated from Lonar Lake, a Haloalkaline Lake in the Buldana District of Maharashtra, India.</title>
        <authorList>
            <person name="Singh A."/>
            <person name="Kumar Jangir P."/>
            <person name="Sharma R."/>
            <person name="Singh A."/>
            <person name="Kumar Pinnaka A."/>
            <person name="Shivaji S."/>
        </authorList>
    </citation>
    <scope>NUCLEOTIDE SEQUENCE [LARGE SCALE GENOMIC DNA]</scope>
    <source>
        <strain evidence="17">CCUG 57479 / KCTC 22604 / LW1</strain>
    </source>
</reference>
<dbReference type="eggNOG" id="COG0308">
    <property type="taxonomic scope" value="Bacteria"/>
</dbReference>
<evidence type="ECO:0000313" key="16">
    <source>
        <dbReference type="EMBL" id="EOZ99814.1"/>
    </source>
</evidence>
<sequence>MKLDKTRPILAIVFVLFWSCQTANITVEEGSEQNNVAVDQQDLKDHEKSEKVRKLESEISEYRSSNQRDFDLIHTALDLSFDFENELVFGEAKLLIKPYFFPQSALVLDAKDFDIHNIWLVEDGKEDVLNFRYNTQKATIYLPREYTNKDTLQVKIKYTAMPNENSGQGSVAITDRKGLYFINTQGNENKPIQIWTQGETEHNSKWFPTIDSPNERTTQEIRLTVPEQFRTISNGTLISSTTQADGNRTDHWQMDLPHAPYLAAIVVGDFVEIKDEWEGLQVNYYVEKEFEEGAKTVFKNTPEMIGFFSEILGVRYPWQKYDQVVVRDFVSGAMENTTVSVFMEELNLDEREAIDSEWDGIIAHELFHQWFGNYVTNESWSNLTLNEAFANYSEYLWYDYKEGRDEADLHHVSELEQYLSEAKRKQVDLIRFYYDDPEDMFDNHSYAKGGRILHMLRDYLGDDAFFSSLQHYLTKHAFRSVEVHDLRLAFEEVTGIDLNWFFNQWFLDSGHPVLEYEVDYSQPENLLLTVSQRQDFENTPLYKLPFKVSWYSGGERFVKEYILDKAWQQFAIENEVPITELYFDESQQLLAEKKSYRGKAHFINQFKESTFGVSRYEALDSLSSDYSNDPEVTSVIERALQDPFWAIREMAVMKISQNPDWISQIENIEEKLFEIAENDQKNTVRLGAIELLSLIDGGKYSPAFLRWMNDPSYYVAGTALQAYLENDSNTNRDEIAERFRESRNIRIIVALADYFISEEHAEESDWFHKKLENLGGQSLYYFVGYYADYFSKIRGGNSELAVNNLVKLASEHRASYVRIAAFMGIFGFVDEPGVVDQAKRIFAEEKDQMAKDYMEFFLSPYLEEN</sequence>
<dbReference type="GO" id="GO:0016285">
    <property type="term" value="F:alanyl aminopeptidase activity"/>
    <property type="evidence" value="ECO:0007669"/>
    <property type="project" value="UniProtKB-EC"/>
</dbReference>
<evidence type="ECO:0000256" key="8">
    <source>
        <dbReference type="ARBA" id="ARBA00022723"/>
    </source>
</evidence>
<dbReference type="PANTHER" id="PTHR11533">
    <property type="entry name" value="PROTEASE M1 ZINC METALLOPROTEASE"/>
    <property type="match status" value="1"/>
</dbReference>